<dbReference type="AlphaFoldDB" id="A0A507BKV3"/>
<dbReference type="GeneID" id="41979702"/>
<feature type="region of interest" description="Disordered" evidence="1">
    <location>
        <begin position="73"/>
        <end position="98"/>
    </location>
</feature>
<dbReference type="EMBL" id="SKBQ01000147">
    <property type="protein sequence ID" value="TPX17288.1"/>
    <property type="molecule type" value="Genomic_DNA"/>
</dbReference>
<dbReference type="RefSeq" id="XP_030998999.1">
    <property type="nucleotide sequence ID" value="XM_031135075.1"/>
</dbReference>
<feature type="region of interest" description="Disordered" evidence="1">
    <location>
        <begin position="288"/>
        <end position="332"/>
    </location>
</feature>
<sequence>MLDELSRGVAPVQRRRSSRGSNGQRIGGHMRIGKPSTSTNTSPRHSMMQARRRTLINDGLMAKRVEDQAYLLTPGSDSSNFVPSEPSKRAPRPVSWHPSSHMVQHQVPLQQPVMQMPYAPYSQSDLLMGFPQFPPTPAAYSEYNSPAGFSPLALPTSFTAFEQPSYFAMNNNWNAYNQAPASEVFPSPAACPQMTEPFSVLSGSSETSPPWEMHQVGNMGRCTAPPTPENFSPAQQQAPQVSSDEPALFPPLDDEEEGEILIGMGLYDPPEKEAVDPALGNYMASVASHLGPNYPREPTGKGLKLEDAWEPPEMSDGEDDGDKDAEGEDQDD</sequence>
<feature type="compositionally biased region" description="Acidic residues" evidence="1">
    <location>
        <begin position="308"/>
        <end position="332"/>
    </location>
</feature>
<organism evidence="2 3">
    <name type="scientific">Thyridium curvatum</name>
    <dbReference type="NCBI Taxonomy" id="1093900"/>
    <lineage>
        <taxon>Eukaryota</taxon>
        <taxon>Fungi</taxon>
        <taxon>Dikarya</taxon>
        <taxon>Ascomycota</taxon>
        <taxon>Pezizomycotina</taxon>
        <taxon>Sordariomycetes</taxon>
        <taxon>Sordariomycetidae</taxon>
        <taxon>Thyridiales</taxon>
        <taxon>Thyridiaceae</taxon>
        <taxon>Thyridium</taxon>
    </lineage>
</organism>
<evidence type="ECO:0000313" key="2">
    <source>
        <dbReference type="EMBL" id="TPX17288.1"/>
    </source>
</evidence>
<dbReference type="STRING" id="1093900.A0A507BKV3"/>
<dbReference type="InParanoid" id="A0A507BKV3"/>
<evidence type="ECO:0000313" key="3">
    <source>
        <dbReference type="Proteomes" id="UP000319257"/>
    </source>
</evidence>
<feature type="region of interest" description="Disordered" evidence="1">
    <location>
        <begin position="224"/>
        <end position="245"/>
    </location>
</feature>
<accession>A0A507BKV3</accession>
<comment type="caution">
    <text evidence="2">The sequence shown here is derived from an EMBL/GenBank/DDBJ whole genome shotgun (WGS) entry which is preliminary data.</text>
</comment>
<feature type="region of interest" description="Disordered" evidence="1">
    <location>
        <begin position="1"/>
        <end position="47"/>
    </location>
</feature>
<dbReference type="OrthoDB" id="5378435at2759"/>
<gene>
    <name evidence="2" type="ORF">E0L32_012255</name>
</gene>
<protein>
    <submittedName>
        <fullName evidence="2">Uncharacterized protein</fullName>
    </submittedName>
</protein>
<name>A0A507BKV3_9PEZI</name>
<reference evidence="2 3" key="1">
    <citation type="submission" date="2019-06" db="EMBL/GenBank/DDBJ databases">
        <title>Draft genome sequence of the filamentous fungus Phialemoniopsis curvata isolated from diesel fuel.</title>
        <authorList>
            <person name="Varaljay V.A."/>
            <person name="Lyon W.J."/>
            <person name="Crouch A.L."/>
            <person name="Drake C.E."/>
            <person name="Hollomon J.M."/>
            <person name="Nadeau L.J."/>
            <person name="Nunn H.S."/>
            <person name="Stevenson B.S."/>
            <person name="Bojanowski C.L."/>
            <person name="Crookes-Goodson W.J."/>
        </authorList>
    </citation>
    <scope>NUCLEOTIDE SEQUENCE [LARGE SCALE GENOMIC DNA]</scope>
    <source>
        <strain evidence="2 3">D216</strain>
    </source>
</reference>
<evidence type="ECO:0000256" key="1">
    <source>
        <dbReference type="SAM" id="MobiDB-lite"/>
    </source>
</evidence>
<feature type="compositionally biased region" description="Polar residues" evidence="1">
    <location>
        <begin position="35"/>
        <end position="44"/>
    </location>
</feature>
<proteinExistence type="predicted"/>
<keyword evidence="3" id="KW-1185">Reference proteome</keyword>
<dbReference type="Proteomes" id="UP000319257">
    <property type="component" value="Unassembled WGS sequence"/>
</dbReference>